<feature type="chain" id="PRO_5045883390" description="Lipoprotein" evidence="1">
    <location>
        <begin position="25"/>
        <end position="134"/>
    </location>
</feature>
<evidence type="ECO:0000256" key="1">
    <source>
        <dbReference type="SAM" id="SignalP"/>
    </source>
</evidence>
<gene>
    <name evidence="2" type="ORF">Q5H92_21845</name>
</gene>
<accession>A0ABT9AGM5</accession>
<keyword evidence="1" id="KW-0732">Signal</keyword>
<proteinExistence type="predicted"/>
<evidence type="ECO:0000313" key="2">
    <source>
        <dbReference type="EMBL" id="MDO7849023.1"/>
    </source>
</evidence>
<keyword evidence="3" id="KW-1185">Reference proteome</keyword>
<reference evidence="2" key="1">
    <citation type="submission" date="2023-07" db="EMBL/GenBank/DDBJ databases">
        <authorList>
            <person name="Kim M.K."/>
        </authorList>
    </citation>
    <scope>NUCLEOTIDE SEQUENCE</scope>
    <source>
        <strain evidence="2">M29</strain>
    </source>
</reference>
<evidence type="ECO:0008006" key="4">
    <source>
        <dbReference type="Google" id="ProtNLM"/>
    </source>
</evidence>
<name>A0ABT9AGM5_9BACT</name>
<evidence type="ECO:0000313" key="3">
    <source>
        <dbReference type="Proteomes" id="UP001167796"/>
    </source>
</evidence>
<dbReference type="EMBL" id="JAUQSX010000014">
    <property type="protein sequence ID" value="MDO7849023.1"/>
    <property type="molecule type" value="Genomic_DNA"/>
</dbReference>
<comment type="caution">
    <text evidence="2">The sequence shown here is derived from an EMBL/GenBank/DDBJ whole genome shotgun (WGS) entry which is preliminary data.</text>
</comment>
<organism evidence="2 3">
    <name type="scientific">Hymenobacter mellowenesis</name>
    <dbReference type="NCBI Taxonomy" id="3063995"/>
    <lineage>
        <taxon>Bacteria</taxon>
        <taxon>Pseudomonadati</taxon>
        <taxon>Bacteroidota</taxon>
        <taxon>Cytophagia</taxon>
        <taxon>Cytophagales</taxon>
        <taxon>Hymenobacteraceae</taxon>
        <taxon>Hymenobacter</taxon>
    </lineage>
</organism>
<sequence>MKKILLFSALLAAAGCGSAPTETAATTATNPISQEEADRAAIQAYMKQTLDDPASYQPVSLEAEGSFTRADSIRVRLAMGADTRGASIGSADSTTTIGREYEHKYRAKNKLGGLVLQREYAVVFDNGKVLTYRL</sequence>
<dbReference type="PROSITE" id="PS51257">
    <property type="entry name" value="PROKAR_LIPOPROTEIN"/>
    <property type="match status" value="1"/>
</dbReference>
<protein>
    <recommendedName>
        <fullName evidence="4">Lipoprotein</fullName>
    </recommendedName>
</protein>
<dbReference type="RefSeq" id="WP_305013693.1">
    <property type="nucleotide sequence ID" value="NZ_JAUQSX010000014.1"/>
</dbReference>
<dbReference type="Proteomes" id="UP001167796">
    <property type="component" value="Unassembled WGS sequence"/>
</dbReference>
<feature type="signal peptide" evidence="1">
    <location>
        <begin position="1"/>
        <end position="24"/>
    </location>
</feature>